<dbReference type="GO" id="GO:0043093">
    <property type="term" value="P:FtsZ-dependent cytokinesis"/>
    <property type="evidence" value="ECO:0007669"/>
    <property type="project" value="UniProtKB-UniRule"/>
</dbReference>
<evidence type="ECO:0000256" key="4">
    <source>
        <dbReference type="ARBA" id="ARBA00044936"/>
    </source>
</evidence>
<dbReference type="Proteomes" id="UP000715651">
    <property type="component" value="Unassembled WGS sequence"/>
</dbReference>
<dbReference type="GO" id="GO:0000917">
    <property type="term" value="P:division septum assembly"/>
    <property type="evidence" value="ECO:0007669"/>
    <property type="project" value="UniProtKB-KW"/>
</dbReference>
<comment type="subcellular location">
    <subcellularLocation>
        <location evidence="5">Cytoplasm</location>
    </subcellularLocation>
    <text evidence="5">Localizes to the division site, in a FtsZ-dependent manner.</text>
</comment>
<proteinExistence type="inferred from homology"/>
<evidence type="ECO:0000256" key="3">
    <source>
        <dbReference type="ARBA" id="ARBA00023306"/>
    </source>
</evidence>
<protein>
    <recommendedName>
        <fullName evidence="5">Cell division protein SepF</fullName>
    </recommendedName>
</protein>
<dbReference type="EMBL" id="DYWK01000006">
    <property type="protein sequence ID" value="HJF18183.1"/>
    <property type="molecule type" value="Genomic_DNA"/>
</dbReference>
<reference evidence="7" key="2">
    <citation type="submission" date="2021-09" db="EMBL/GenBank/DDBJ databases">
        <authorList>
            <person name="Gilroy R."/>
        </authorList>
    </citation>
    <scope>NUCLEOTIDE SEQUENCE</scope>
    <source>
        <strain evidence="7">578</strain>
    </source>
</reference>
<keyword evidence="1 5" id="KW-0132">Cell division</keyword>
<feature type="compositionally biased region" description="Polar residues" evidence="6">
    <location>
        <begin position="39"/>
        <end position="48"/>
    </location>
</feature>
<dbReference type="GO" id="GO:0005737">
    <property type="term" value="C:cytoplasm"/>
    <property type="evidence" value="ECO:0007669"/>
    <property type="project" value="UniProtKB-SubCell"/>
</dbReference>
<dbReference type="AlphaFoldDB" id="A0A921FTY9"/>
<dbReference type="InterPro" id="IPR023052">
    <property type="entry name" value="Cell_div_SepF"/>
</dbReference>
<comment type="caution">
    <text evidence="7">The sequence shown here is derived from an EMBL/GenBank/DDBJ whole genome shotgun (WGS) entry which is preliminary data.</text>
</comment>
<dbReference type="PANTHER" id="PTHR35798">
    <property type="entry name" value="CELL DIVISION PROTEIN SEPF"/>
    <property type="match status" value="1"/>
</dbReference>
<feature type="compositionally biased region" description="Acidic residues" evidence="6">
    <location>
        <begin position="17"/>
        <end position="36"/>
    </location>
</feature>
<comment type="subunit">
    <text evidence="5">Homodimer. Interacts with FtsZ.</text>
</comment>
<sequence>MGGFKKALSMMGLADVSEADDEPQEQEQQDYSDYQEPDFTTSYSQTQAALPPVSSEEKPDMDYQPAATPTAQIAAITPNSFDDAQKIGMAIRQGIPVIMNLTKLNNTLAFRIVDFSSGVVFGLQGSIERVTDRVFLLSPHGIQVSVSDSTAHDKNMGLFDAE</sequence>
<organism evidence="7 8">
    <name type="scientific">Aeriscardovia aeriphila</name>
    <dbReference type="NCBI Taxonomy" id="218139"/>
    <lineage>
        <taxon>Bacteria</taxon>
        <taxon>Bacillati</taxon>
        <taxon>Actinomycetota</taxon>
        <taxon>Actinomycetes</taxon>
        <taxon>Bifidobacteriales</taxon>
        <taxon>Bifidobacteriaceae</taxon>
        <taxon>Aeriscardovia</taxon>
    </lineage>
</organism>
<evidence type="ECO:0000313" key="8">
    <source>
        <dbReference type="Proteomes" id="UP000715651"/>
    </source>
</evidence>
<gene>
    <name evidence="5" type="primary">sepF</name>
    <name evidence="7" type="ORF">K8U78_03385</name>
</gene>
<keyword evidence="3 5" id="KW-0131">Cell cycle</keyword>
<dbReference type="PANTHER" id="PTHR35798:SF1">
    <property type="entry name" value="CELL DIVISION PROTEIN SEPF"/>
    <property type="match status" value="1"/>
</dbReference>
<comment type="function">
    <text evidence="4 5">Cell division protein that is part of the divisome complex and is recruited early to the Z-ring. Probably stimulates Z-ring formation, perhaps through the cross-linking of FtsZ protofilaments. Its function overlaps with FtsA.</text>
</comment>
<evidence type="ECO:0000256" key="5">
    <source>
        <dbReference type="HAMAP-Rule" id="MF_01197"/>
    </source>
</evidence>
<dbReference type="Pfam" id="PF04472">
    <property type="entry name" value="SepF"/>
    <property type="match status" value="1"/>
</dbReference>
<keyword evidence="5" id="KW-0963">Cytoplasm</keyword>
<dbReference type="InterPro" id="IPR038594">
    <property type="entry name" value="SepF-like_sf"/>
</dbReference>
<reference evidence="7" key="1">
    <citation type="journal article" date="2021" name="PeerJ">
        <title>Extensive microbial diversity within the chicken gut microbiome revealed by metagenomics and culture.</title>
        <authorList>
            <person name="Gilroy R."/>
            <person name="Ravi A."/>
            <person name="Getino M."/>
            <person name="Pursley I."/>
            <person name="Horton D.L."/>
            <person name="Alikhan N.F."/>
            <person name="Baker D."/>
            <person name="Gharbi K."/>
            <person name="Hall N."/>
            <person name="Watson M."/>
            <person name="Adriaenssens E.M."/>
            <person name="Foster-Nyarko E."/>
            <person name="Jarju S."/>
            <person name="Secka A."/>
            <person name="Antonio M."/>
            <person name="Oren A."/>
            <person name="Chaudhuri R.R."/>
            <person name="La Ragione R."/>
            <person name="Hildebrand F."/>
            <person name="Pallen M.J."/>
        </authorList>
    </citation>
    <scope>NUCLEOTIDE SEQUENCE</scope>
    <source>
        <strain evidence="7">578</strain>
    </source>
</reference>
<dbReference type="InterPro" id="IPR007561">
    <property type="entry name" value="Cell_div_SepF/SepF-rel"/>
</dbReference>
<evidence type="ECO:0000256" key="2">
    <source>
        <dbReference type="ARBA" id="ARBA00023210"/>
    </source>
</evidence>
<evidence type="ECO:0000256" key="1">
    <source>
        <dbReference type="ARBA" id="ARBA00022618"/>
    </source>
</evidence>
<keyword evidence="2 5" id="KW-0717">Septation</keyword>
<evidence type="ECO:0000256" key="6">
    <source>
        <dbReference type="SAM" id="MobiDB-lite"/>
    </source>
</evidence>
<dbReference type="HAMAP" id="MF_01197">
    <property type="entry name" value="SepF"/>
    <property type="match status" value="1"/>
</dbReference>
<evidence type="ECO:0000313" key="7">
    <source>
        <dbReference type="EMBL" id="HJF18183.1"/>
    </source>
</evidence>
<feature type="region of interest" description="Disordered" evidence="6">
    <location>
        <begin position="1"/>
        <end position="65"/>
    </location>
</feature>
<name>A0A921FTY9_9BIFI</name>
<accession>A0A921FTY9</accession>
<dbReference type="Gene3D" id="3.30.110.150">
    <property type="entry name" value="SepF-like protein"/>
    <property type="match status" value="1"/>
</dbReference>
<comment type="similarity">
    <text evidence="5">Belongs to the SepF family.</text>
</comment>